<dbReference type="InterPro" id="IPR001110">
    <property type="entry name" value="UPF0012_CS"/>
</dbReference>
<dbReference type="PROSITE" id="PS01227">
    <property type="entry name" value="UPF0012"/>
    <property type="match status" value="1"/>
</dbReference>
<dbReference type="GO" id="GO:0006541">
    <property type="term" value="P:glutamine metabolic process"/>
    <property type="evidence" value="ECO:0007669"/>
    <property type="project" value="TreeGrafter"/>
</dbReference>
<dbReference type="InterPro" id="IPR003010">
    <property type="entry name" value="C-N_Hydrolase"/>
</dbReference>
<gene>
    <name evidence="3" type="ORF">MVES_000145</name>
</gene>
<dbReference type="EMBL" id="KZ454987">
    <property type="protein sequence ID" value="PKI86035.1"/>
    <property type="molecule type" value="Genomic_DNA"/>
</dbReference>
<dbReference type="GO" id="GO:0006107">
    <property type="term" value="P:oxaloacetate metabolic process"/>
    <property type="evidence" value="ECO:0007669"/>
    <property type="project" value="TreeGrafter"/>
</dbReference>
<feature type="domain" description="CN hydrolase" evidence="2">
    <location>
        <begin position="12"/>
        <end position="304"/>
    </location>
</feature>
<dbReference type="InterPro" id="IPR045254">
    <property type="entry name" value="Nit1/2_C-N_Hydrolase"/>
</dbReference>
<dbReference type="GO" id="GO:0006528">
    <property type="term" value="P:asparagine metabolic process"/>
    <property type="evidence" value="ECO:0007669"/>
    <property type="project" value="TreeGrafter"/>
</dbReference>
<protein>
    <recommendedName>
        <fullName evidence="2">CN hydrolase domain-containing protein</fullName>
    </recommendedName>
</protein>
<keyword evidence="4" id="KW-1185">Reference proteome</keyword>
<name>A0A2N1JHM6_9BASI</name>
<dbReference type="Pfam" id="PF00795">
    <property type="entry name" value="CN_hydrolase"/>
    <property type="match status" value="1"/>
</dbReference>
<dbReference type="PANTHER" id="PTHR23088">
    <property type="entry name" value="NITRILASE-RELATED"/>
    <property type="match status" value="1"/>
</dbReference>
<dbReference type="Proteomes" id="UP000232875">
    <property type="component" value="Unassembled WGS sequence"/>
</dbReference>
<dbReference type="STRING" id="2020962.A0A2N1JHM6"/>
<sequence>MSTSPQLIMKSTRLAVVQLGRIGADKQHNLAHARNEVLRATREGPLRGADMVILPECFNSPYGVDHFEHYAESLSGLYDALKTRGGTAVAEGGARAWPIDNKDEEHPVTLTPNVLERSESLRMLSDVAKEAGIVLVGGSIPERDDKTGCLFNTSVVFDKQGRAIGIHRKLHLFNIDIPGKMTFQESKTLAAGDAITLFDCEYGRFGLGICYDMRFPEPALISARLGACAMLYPAAFNTTTGPVAWELLLRSRALDNQLYTVGCSPARPTEGYPAWGHSTVVNPLGTVIETCDEKETIIWAELDPACAQDVRKTVPVSSQRRFDVYGDIAK</sequence>
<reference evidence="3 4" key="1">
    <citation type="submission" date="2017-10" db="EMBL/GenBank/DDBJ databases">
        <title>A novel species of cold-tolerant Malassezia isolated from bats.</title>
        <authorList>
            <person name="Lorch J.M."/>
            <person name="Palmer J.M."/>
            <person name="Vanderwolf K.J."/>
            <person name="Schmidt K.Z."/>
            <person name="Verant M.L."/>
            <person name="Weller T.J."/>
            <person name="Blehert D.S."/>
        </authorList>
    </citation>
    <scope>NUCLEOTIDE SEQUENCE [LARGE SCALE GENOMIC DNA]</scope>
    <source>
        <strain evidence="3 4">NWHC:44797-103</strain>
    </source>
</reference>
<evidence type="ECO:0000256" key="1">
    <source>
        <dbReference type="ARBA" id="ARBA00022801"/>
    </source>
</evidence>
<dbReference type="PROSITE" id="PS50263">
    <property type="entry name" value="CN_HYDROLASE"/>
    <property type="match status" value="1"/>
</dbReference>
<dbReference type="OrthoDB" id="10250282at2759"/>
<dbReference type="Gene3D" id="3.60.110.10">
    <property type="entry name" value="Carbon-nitrogen hydrolase"/>
    <property type="match status" value="1"/>
</dbReference>
<organism evidence="3 4">
    <name type="scientific">Malassezia vespertilionis</name>
    <dbReference type="NCBI Taxonomy" id="2020962"/>
    <lineage>
        <taxon>Eukaryota</taxon>
        <taxon>Fungi</taxon>
        <taxon>Dikarya</taxon>
        <taxon>Basidiomycota</taxon>
        <taxon>Ustilaginomycotina</taxon>
        <taxon>Malasseziomycetes</taxon>
        <taxon>Malasseziales</taxon>
        <taxon>Malasseziaceae</taxon>
        <taxon>Malassezia</taxon>
    </lineage>
</organism>
<dbReference type="PANTHER" id="PTHR23088:SF30">
    <property type="entry name" value="OMEGA-AMIDASE NIT2"/>
    <property type="match status" value="1"/>
</dbReference>
<dbReference type="SUPFAM" id="SSF56317">
    <property type="entry name" value="Carbon-nitrogen hydrolase"/>
    <property type="match status" value="1"/>
</dbReference>
<dbReference type="InterPro" id="IPR036526">
    <property type="entry name" value="C-N_Hydrolase_sf"/>
</dbReference>
<dbReference type="GO" id="GO:0050152">
    <property type="term" value="F:omega-amidase activity"/>
    <property type="evidence" value="ECO:0007669"/>
    <property type="project" value="TreeGrafter"/>
</dbReference>
<dbReference type="FunFam" id="3.60.110.10:FF:000023">
    <property type="entry name" value="Related to NIT3-nitrilase"/>
    <property type="match status" value="1"/>
</dbReference>
<keyword evidence="1" id="KW-0378">Hydrolase</keyword>
<evidence type="ECO:0000313" key="4">
    <source>
        <dbReference type="Proteomes" id="UP000232875"/>
    </source>
</evidence>
<evidence type="ECO:0000313" key="3">
    <source>
        <dbReference type="EMBL" id="PKI86035.1"/>
    </source>
</evidence>
<accession>A0A2N1JHM6</accession>
<dbReference type="GO" id="GO:0005739">
    <property type="term" value="C:mitochondrion"/>
    <property type="evidence" value="ECO:0007669"/>
    <property type="project" value="TreeGrafter"/>
</dbReference>
<evidence type="ECO:0000259" key="2">
    <source>
        <dbReference type="PROSITE" id="PS50263"/>
    </source>
</evidence>
<proteinExistence type="predicted"/>
<dbReference type="CDD" id="cd07572">
    <property type="entry name" value="nit"/>
    <property type="match status" value="1"/>
</dbReference>
<dbReference type="AlphaFoldDB" id="A0A2N1JHM6"/>